<feature type="non-terminal residue" evidence="2">
    <location>
        <position position="1"/>
    </location>
</feature>
<evidence type="ECO:0000313" key="2">
    <source>
        <dbReference type="EMBL" id="MDK9501404.1"/>
    </source>
</evidence>
<feature type="region of interest" description="Disordered" evidence="1">
    <location>
        <begin position="1"/>
        <end position="52"/>
    </location>
</feature>
<feature type="region of interest" description="Disordered" evidence="1">
    <location>
        <begin position="62"/>
        <end position="81"/>
    </location>
</feature>
<evidence type="ECO:0000313" key="3">
    <source>
        <dbReference type="Proteomes" id="UP001223390"/>
    </source>
</evidence>
<evidence type="ECO:0008006" key="4">
    <source>
        <dbReference type="Google" id="ProtNLM"/>
    </source>
</evidence>
<evidence type="ECO:0000256" key="1">
    <source>
        <dbReference type="SAM" id="MobiDB-lite"/>
    </source>
</evidence>
<protein>
    <recommendedName>
        <fullName evidence="4">Lipoprotein</fullName>
    </recommendedName>
</protein>
<feature type="region of interest" description="Disordered" evidence="1">
    <location>
        <begin position="168"/>
        <end position="193"/>
    </location>
</feature>
<keyword evidence="3" id="KW-1185">Reference proteome</keyword>
<reference evidence="2 3" key="1">
    <citation type="submission" date="2023-05" db="EMBL/GenBank/DDBJ databases">
        <title>Sequencing and Assembly of Streptomyces sp. NP73.</title>
        <authorList>
            <person name="Konwar A.N."/>
            <person name="Saikia K."/>
            <person name="Thakur D."/>
        </authorList>
    </citation>
    <scope>NUCLEOTIDE SEQUENCE [LARGE SCALE GENOMIC DNA]</scope>
    <source>
        <strain evidence="2 3">NP73</strain>
    </source>
</reference>
<gene>
    <name evidence="2" type="ORF">QEZ40_000845</name>
</gene>
<name>A0ABT7H7J2_9ACTN</name>
<sequence length="324" mass="33350">LALPAASRDDGRAAGAPAVATPGNASRTTGTPAAPVPSADPKGATPDGGPTLTTWRQARAALTPAEHDAHPSIGTGAWLDTGDGPGQDFALTFHQPRGEVYVTATGPALDGGSLREVARTVCLGLRHLRGAYPDLPYGTFVIVDTGRAAGPGIVWSDDFRTNTTCSASLTDRAAERPAGPSGTTGPSGSAGQAADWYPAAGGLAVAKIPSSDADEIRVADRTARAVIDEWNAGGKPGGRLGHENLAVGFDPAGRVMYVWAVKPLWDRTTREEWALKAARRACADLTSESARSAGWPYTRYAVFAEDASGGGEFLRWGTAGSCGD</sequence>
<dbReference type="Proteomes" id="UP001223390">
    <property type="component" value="Unassembled WGS sequence"/>
</dbReference>
<comment type="caution">
    <text evidence="2">The sequence shown here is derived from an EMBL/GenBank/DDBJ whole genome shotgun (WGS) entry which is preliminary data.</text>
</comment>
<accession>A0ABT7H7J2</accession>
<feature type="compositionally biased region" description="Low complexity" evidence="1">
    <location>
        <begin position="177"/>
        <end position="191"/>
    </location>
</feature>
<proteinExistence type="predicted"/>
<organism evidence="2 3">
    <name type="scientific">Streptomyces katrae</name>
    <dbReference type="NCBI Taxonomy" id="68223"/>
    <lineage>
        <taxon>Bacteria</taxon>
        <taxon>Bacillati</taxon>
        <taxon>Actinomycetota</taxon>
        <taxon>Actinomycetes</taxon>
        <taxon>Kitasatosporales</taxon>
        <taxon>Streptomycetaceae</taxon>
        <taxon>Streptomyces</taxon>
    </lineage>
</organism>
<dbReference type="EMBL" id="JASITI010000115">
    <property type="protein sequence ID" value="MDK9501404.1"/>
    <property type="molecule type" value="Genomic_DNA"/>
</dbReference>